<feature type="chain" id="PRO_5040178660" evidence="5">
    <location>
        <begin position="21"/>
        <end position="634"/>
    </location>
</feature>
<dbReference type="Pfam" id="PF13855">
    <property type="entry name" value="LRR_8"/>
    <property type="match status" value="2"/>
</dbReference>
<dbReference type="SMART" id="SM00369">
    <property type="entry name" value="LRR_TYP"/>
    <property type="match status" value="5"/>
</dbReference>
<evidence type="ECO:0000313" key="6">
    <source>
        <dbReference type="EMBL" id="CAH1100570.1"/>
    </source>
</evidence>
<keyword evidence="2" id="KW-0677">Repeat</keyword>
<evidence type="ECO:0000256" key="2">
    <source>
        <dbReference type="ARBA" id="ARBA00022737"/>
    </source>
</evidence>
<dbReference type="SUPFAM" id="SSF52058">
    <property type="entry name" value="L domain-like"/>
    <property type="match status" value="1"/>
</dbReference>
<feature type="compositionally biased region" description="Basic and acidic residues" evidence="3">
    <location>
        <begin position="294"/>
        <end position="313"/>
    </location>
</feature>
<dbReference type="Gene3D" id="3.80.10.10">
    <property type="entry name" value="Ribonuclease Inhibitor"/>
    <property type="match status" value="2"/>
</dbReference>
<dbReference type="OrthoDB" id="4691307at2759"/>
<sequence>MTMDFKSFFLCILLLYNVEAKLREVVCPDYCNCDLFKNFKRAVCQSKKLVSAEIGIPAEVEILDLSYNQISELGNRVFANDGLTDLKLLNLSNNKISQIHMFAFEGINNLKSLDLSFNILEYFLEQWFSSWQNLEELYLRGNNLVLINKQPPLNLPSLKILDLSQSKIEYFNPNVFTLLPKLEILDISSNYMQHLNFEVIVPLTNLKLLVAKDNNLECKEKFLPLLRHLIRKNSITYVGPCIRTVRRMRTQRPNIEESLSVSNKPENSEYVIQDGNNKDLELLAPVGYNRPSDKIGKSEKKIDKTANSRKEEGANLPVDTDKLAISSNLETVSDSEILGDLQNFISSDKFQKMKMESPSPNNKLENVVPFNNDDKLEISENNQSEKIKDDDLFDKLKNFVRFEKLKKVSASDSNAKTVRETPTNAPEMSDLKPTVPEIAEKNAWMVDDENTKSDNDNSKNYIENCNGTKKVNFNNVLDKMAMEIIEISPSMILILFTLFGIMLGLVIGCTVQVKEIPKVKKPSNKFLDLFKRRKPKNKKQEINEIDQGDIKIPIQEDDVKKKEDIEQQSAMQGNDEESDDCDICEEEREMLRERKNKKQPQSPFEDQTFLLDNESVQDGSTPMMGKKEFSSFKG</sequence>
<keyword evidence="4" id="KW-0812">Transmembrane</keyword>
<accession>A0A9P0CIP1</accession>
<evidence type="ECO:0000313" key="7">
    <source>
        <dbReference type="Proteomes" id="UP001153636"/>
    </source>
</evidence>
<dbReference type="PANTHER" id="PTHR24366:SF96">
    <property type="entry name" value="LEUCINE RICH REPEAT CONTAINING 53"/>
    <property type="match status" value="1"/>
</dbReference>
<feature type="signal peptide" evidence="5">
    <location>
        <begin position="1"/>
        <end position="20"/>
    </location>
</feature>
<organism evidence="6 7">
    <name type="scientific">Psylliodes chrysocephalus</name>
    <dbReference type="NCBI Taxonomy" id="3402493"/>
    <lineage>
        <taxon>Eukaryota</taxon>
        <taxon>Metazoa</taxon>
        <taxon>Ecdysozoa</taxon>
        <taxon>Arthropoda</taxon>
        <taxon>Hexapoda</taxon>
        <taxon>Insecta</taxon>
        <taxon>Pterygota</taxon>
        <taxon>Neoptera</taxon>
        <taxon>Endopterygota</taxon>
        <taxon>Coleoptera</taxon>
        <taxon>Polyphaga</taxon>
        <taxon>Cucujiformia</taxon>
        <taxon>Chrysomeloidea</taxon>
        <taxon>Chrysomelidae</taxon>
        <taxon>Galerucinae</taxon>
        <taxon>Alticini</taxon>
        <taxon>Psylliodes</taxon>
    </lineage>
</organism>
<dbReference type="PROSITE" id="PS51450">
    <property type="entry name" value="LRR"/>
    <property type="match status" value="1"/>
</dbReference>
<keyword evidence="4" id="KW-1133">Transmembrane helix</keyword>
<feature type="compositionally biased region" description="Basic and acidic residues" evidence="3">
    <location>
        <begin position="625"/>
        <end position="634"/>
    </location>
</feature>
<dbReference type="InterPro" id="IPR032675">
    <property type="entry name" value="LRR_dom_sf"/>
</dbReference>
<keyword evidence="1" id="KW-0433">Leucine-rich repeat</keyword>
<evidence type="ECO:0000256" key="5">
    <source>
        <dbReference type="SAM" id="SignalP"/>
    </source>
</evidence>
<dbReference type="AlphaFoldDB" id="A0A9P0CIP1"/>
<keyword evidence="7" id="KW-1185">Reference proteome</keyword>
<evidence type="ECO:0000256" key="3">
    <source>
        <dbReference type="SAM" id="MobiDB-lite"/>
    </source>
</evidence>
<feature type="region of interest" description="Disordered" evidence="3">
    <location>
        <begin position="294"/>
        <end position="314"/>
    </location>
</feature>
<dbReference type="Proteomes" id="UP001153636">
    <property type="component" value="Chromosome 10"/>
</dbReference>
<proteinExistence type="predicted"/>
<reference evidence="6" key="1">
    <citation type="submission" date="2022-01" db="EMBL/GenBank/DDBJ databases">
        <authorList>
            <person name="King R."/>
        </authorList>
    </citation>
    <scope>NUCLEOTIDE SEQUENCE</scope>
</reference>
<dbReference type="InterPro" id="IPR001611">
    <property type="entry name" value="Leu-rich_rpt"/>
</dbReference>
<gene>
    <name evidence="6" type="ORF">PSYICH_LOCUS1563</name>
</gene>
<dbReference type="InterPro" id="IPR003591">
    <property type="entry name" value="Leu-rich_rpt_typical-subtyp"/>
</dbReference>
<feature type="region of interest" description="Disordered" evidence="3">
    <location>
        <begin position="591"/>
        <end position="634"/>
    </location>
</feature>
<dbReference type="EMBL" id="OV651822">
    <property type="protein sequence ID" value="CAH1100570.1"/>
    <property type="molecule type" value="Genomic_DNA"/>
</dbReference>
<evidence type="ECO:0000256" key="4">
    <source>
        <dbReference type="SAM" id="Phobius"/>
    </source>
</evidence>
<evidence type="ECO:0000256" key="1">
    <source>
        <dbReference type="ARBA" id="ARBA00022614"/>
    </source>
</evidence>
<feature type="transmembrane region" description="Helical" evidence="4">
    <location>
        <begin position="491"/>
        <end position="511"/>
    </location>
</feature>
<name>A0A9P0CIP1_9CUCU</name>
<protein>
    <submittedName>
        <fullName evidence="6">Uncharacterized protein</fullName>
    </submittedName>
</protein>
<dbReference type="PANTHER" id="PTHR24366">
    <property type="entry name" value="IG(IMMUNOGLOBULIN) AND LRR(LEUCINE RICH REPEAT) DOMAINS"/>
    <property type="match status" value="1"/>
</dbReference>
<keyword evidence="4" id="KW-0472">Membrane</keyword>
<keyword evidence="5" id="KW-0732">Signal</keyword>